<reference evidence="2 3" key="2">
    <citation type="submission" date="2024-08" db="EMBL/GenBank/DDBJ databases">
        <title>Phylogenomic analyses of a clade within the roseobacter group suggest taxonomic reassignments of species of the genera Aestuariivita, Citreicella, Loktanella, Nautella, Pelagibaca, Ruegeria, Thalassobius, Thiobacimonas and Tropicibacter, and the proposal o.</title>
        <authorList>
            <person name="Jeon C.O."/>
        </authorList>
    </citation>
    <scope>NUCLEOTIDE SEQUENCE [LARGE SCALE GENOMIC DNA]</scope>
    <source>
        <strain evidence="2 3">SS1-5</strain>
    </source>
</reference>
<dbReference type="Pfam" id="PF00903">
    <property type="entry name" value="Glyoxalase"/>
    <property type="match status" value="1"/>
</dbReference>
<organism evidence="2 3">
    <name type="scientific">Yoonia rhodophyticola</name>
    <dbReference type="NCBI Taxonomy" id="3137370"/>
    <lineage>
        <taxon>Bacteria</taxon>
        <taxon>Pseudomonadati</taxon>
        <taxon>Pseudomonadota</taxon>
        <taxon>Alphaproteobacteria</taxon>
        <taxon>Rhodobacterales</taxon>
        <taxon>Paracoccaceae</taxon>
        <taxon>Yoonia</taxon>
    </lineage>
</organism>
<dbReference type="EMBL" id="CP151767">
    <property type="protein sequence ID" value="WZU67416.1"/>
    <property type="molecule type" value="Genomic_DNA"/>
</dbReference>
<dbReference type="InterPro" id="IPR004360">
    <property type="entry name" value="Glyas_Fos-R_dOase_dom"/>
</dbReference>
<evidence type="ECO:0000259" key="1">
    <source>
        <dbReference type="PROSITE" id="PS51819"/>
    </source>
</evidence>
<keyword evidence="3" id="KW-1185">Reference proteome</keyword>
<accession>A0AAN0M992</accession>
<name>A0AAN0M992_9RHOB</name>
<dbReference type="RefSeq" id="WP_342076727.1">
    <property type="nucleotide sequence ID" value="NZ_CP151767.2"/>
</dbReference>
<dbReference type="SUPFAM" id="SSF54593">
    <property type="entry name" value="Glyoxalase/Bleomycin resistance protein/Dihydroxybiphenyl dioxygenase"/>
    <property type="match status" value="1"/>
</dbReference>
<dbReference type="PANTHER" id="PTHR33993">
    <property type="entry name" value="GLYOXALASE-RELATED"/>
    <property type="match status" value="1"/>
</dbReference>
<dbReference type="KEGG" id="yrh:AABB31_21205"/>
<dbReference type="PROSITE" id="PS51819">
    <property type="entry name" value="VOC"/>
    <property type="match status" value="1"/>
</dbReference>
<dbReference type="Proteomes" id="UP001470809">
    <property type="component" value="Chromosome"/>
</dbReference>
<sequence>MKSTQYYPLIQTDDVAGTVAFYQRHLGFQPLFESDWYVHLQSRDDEGVNLAVIDAQHETIHETARGPSRGVILTFEVEDVDAVHTRLTETGAEILQPLRDEPHGQRHFVTRDPNGLLIDIITPIPPSAEFVAGYDESVLPQ</sequence>
<feature type="domain" description="VOC" evidence="1">
    <location>
        <begin position="3"/>
        <end position="123"/>
    </location>
</feature>
<dbReference type="Gene3D" id="3.30.720.120">
    <property type="match status" value="1"/>
</dbReference>
<protein>
    <submittedName>
        <fullName evidence="2">VOC family protein</fullName>
    </submittedName>
</protein>
<dbReference type="PANTHER" id="PTHR33993:SF14">
    <property type="entry name" value="GB|AAF24581.1"/>
    <property type="match status" value="1"/>
</dbReference>
<dbReference type="AlphaFoldDB" id="A0AAN0M992"/>
<dbReference type="Gene3D" id="3.30.720.110">
    <property type="match status" value="1"/>
</dbReference>
<evidence type="ECO:0000313" key="2">
    <source>
        <dbReference type="EMBL" id="WZU67416.1"/>
    </source>
</evidence>
<dbReference type="InterPro" id="IPR029068">
    <property type="entry name" value="Glyas_Bleomycin-R_OHBP_Dase"/>
</dbReference>
<gene>
    <name evidence="2" type="ORF">AABB31_21205</name>
</gene>
<evidence type="ECO:0000313" key="3">
    <source>
        <dbReference type="Proteomes" id="UP001470809"/>
    </source>
</evidence>
<proteinExistence type="predicted"/>
<dbReference type="InterPro" id="IPR052164">
    <property type="entry name" value="Anthracycline_SecMetBiosynth"/>
</dbReference>
<reference evidence="3" key="1">
    <citation type="submission" date="2024-04" db="EMBL/GenBank/DDBJ databases">
        <title>Phylogenomic analyses of a clade within the roseobacter group suggest taxonomic reassignments of species of the genera Aestuariivita, Citreicella, Loktanella, Nautella, Pelagibaca, Ruegeria, Thalassobius, Thiobacimonas and Tropicibacter, and the proposal o.</title>
        <authorList>
            <person name="Jeon C.O."/>
        </authorList>
    </citation>
    <scope>NUCLEOTIDE SEQUENCE [LARGE SCALE GENOMIC DNA]</scope>
    <source>
        <strain evidence="3">SS1-5</strain>
    </source>
</reference>
<dbReference type="InterPro" id="IPR037523">
    <property type="entry name" value="VOC_core"/>
</dbReference>